<sequence>MNEDKNYIIDPLTCLCKVALLHFMPDKTKLAISHYVLYIQGYSYYQWIERIKNGDNRTDISNLNTPIIKAIKWYILDGIDKVELDEETFENIKIIASYSIKGLIKLQNTYNSDCAIKIILQYLINLLTSAMENNWNEYNCVKTDNFNNILSDKIKYNFEPQTINSISKILQDAEKMKSSQDDVNALIDCAHKLLINRDKDFVKMMQKINTHL</sequence>
<dbReference type="Proteomes" id="UP000289600">
    <property type="component" value="Segment"/>
</dbReference>
<evidence type="ECO:0000313" key="2">
    <source>
        <dbReference type="Proteomes" id="UP000289600"/>
    </source>
</evidence>
<dbReference type="EMBL" id="MG807320">
    <property type="protein sequence ID" value="AVL94616.1"/>
    <property type="molecule type" value="Genomic_DNA"/>
</dbReference>
<reference evidence="2" key="1">
    <citation type="submission" date="2018-01" db="EMBL/GenBank/DDBJ databases">
        <title>Testimony of 'menage a trois' revealed by the proteome of Megavirus virophage.</title>
        <authorList>
            <person name="Jeudy S."/>
            <person name="Bertaux L."/>
            <person name="Alempic J.-M."/>
            <person name="Lartigue A."/>
            <person name="Legendre M."/>
            <person name="Philippe N."/>
            <person name="Beucher L."/>
            <person name="Biondi E."/>
            <person name="Juul S."/>
            <person name="Turner D."/>
            <person name="Coute Y."/>
            <person name="Claverie J.-M."/>
            <person name="Abergel C."/>
        </authorList>
    </citation>
    <scope>NUCLEOTIDE SEQUENCE [LARGE SCALE GENOMIC DNA]</scope>
</reference>
<protein>
    <submittedName>
        <fullName evidence="1">Uncharacterized protein</fullName>
    </submittedName>
</protein>
<evidence type="ECO:0000313" key="1">
    <source>
        <dbReference type="EMBL" id="AVL94616.1"/>
    </source>
</evidence>
<organism evidence="1 2">
    <name type="scientific">Moumouvirus australiensis</name>
    <dbReference type="NCBI Taxonomy" id="2109587"/>
    <lineage>
        <taxon>Viruses</taxon>
        <taxon>Varidnaviria</taxon>
        <taxon>Bamfordvirae</taxon>
        <taxon>Nucleocytoviricota</taxon>
        <taxon>Megaviricetes</taxon>
        <taxon>Imitervirales</taxon>
        <taxon>Mimiviridae</taxon>
        <taxon>Megamimivirinae</taxon>
        <taxon>Moumouvirus</taxon>
        <taxon>Moumouvirus australiense</taxon>
    </lineage>
</organism>
<keyword evidence="2" id="KW-1185">Reference proteome</keyword>
<accession>A0A2P1EL44</accession>
<proteinExistence type="predicted"/>
<name>A0A2P1EL44_9VIRU</name>
<gene>
    <name evidence="1" type="ORF">mc_230</name>
</gene>